<sequence length="302" mass="33409">MPRHNLNDLLALITVAKERSFTRAAARLGVTQSALSHTIRNLEAKLGVRLLTRTTRSVSTTDAGEWLIQSLGPKFEGIEADLSAVADLGDRPSGTIRITAVDHPIDAIIWPRLAKVLPQYPDLNVELTVDYGLTNIVGERYDIGVRFGDQIEKDMIAVRISPDVKMAIVGASAYFKGRDKPTTPRDLLAHRCINLRLSTSGGLYAWELAKGAKKVQARVEGQVVCNSVNQMLNAALDGFGLTFLPWPMLQPYVEAGRLVRVMEDWCPTFPGYHAFYPSRRQSSRALKIVIDAIRYRPDGARG</sequence>
<dbReference type="Pfam" id="PF03466">
    <property type="entry name" value="LysR_substrate"/>
    <property type="match status" value="1"/>
</dbReference>
<dbReference type="AlphaFoldDB" id="A0A2N5CF22"/>
<evidence type="ECO:0000256" key="2">
    <source>
        <dbReference type="ARBA" id="ARBA00023015"/>
    </source>
</evidence>
<keyword evidence="2" id="KW-0805">Transcription regulation</keyword>
<feature type="domain" description="HTH lysR-type" evidence="5">
    <location>
        <begin position="4"/>
        <end position="61"/>
    </location>
</feature>
<dbReference type="InterPro" id="IPR036388">
    <property type="entry name" value="WH-like_DNA-bd_sf"/>
</dbReference>
<evidence type="ECO:0000256" key="1">
    <source>
        <dbReference type="ARBA" id="ARBA00009437"/>
    </source>
</evidence>
<reference evidence="6 7" key="1">
    <citation type="submission" date="2017-12" db="EMBL/GenBank/DDBJ databases">
        <title>Genome sequence of the active heterotrophic nitrifier-denitrifier, Cupriavidus pauculus UM1.</title>
        <authorList>
            <person name="Putonti C."/>
            <person name="Castignetti D."/>
        </authorList>
    </citation>
    <scope>NUCLEOTIDE SEQUENCE [LARGE SCALE GENOMIC DNA]</scope>
    <source>
        <strain evidence="6 7">UM1</strain>
    </source>
</reference>
<dbReference type="InterPro" id="IPR005119">
    <property type="entry name" value="LysR_subst-bd"/>
</dbReference>
<evidence type="ECO:0000256" key="4">
    <source>
        <dbReference type="ARBA" id="ARBA00023163"/>
    </source>
</evidence>
<dbReference type="InterPro" id="IPR036390">
    <property type="entry name" value="WH_DNA-bd_sf"/>
</dbReference>
<dbReference type="GO" id="GO:0043565">
    <property type="term" value="F:sequence-specific DNA binding"/>
    <property type="evidence" value="ECO:0007669"/>
    <property type="project" value="TreeGrafter"/>
</dbReference>
<dbReference type="Gene3D" id="1.10.10.10">
    <property type="entry name" value="Winged helix-like DNA-binding domain superfamily/Winged helix DNA-binding domain"/>
    <property type="match status" value="1"/>
</dbReference>
<keyword evidence="4" id="KW-0804">Transcription</keyword>
<dbReference type="PROSITE" id="PS50931">
    <property type="entry name" value="HTH_LYSR"/>
    <property type="match status" value="1"/>
</dbReference>
<evidence type="ECO:0000259" key="5">
    <source>
        <dbReference type="PROSITE" id="PS50931"/>
    </source>
</evidence>
<dbReference type="STRING" id="82633.GCA_000974605_05147"/>
<dbReference type="OrthoDB" id="9813056at2"/>
<comment type="similarity">
    <text evidence="1">Belongs to the LysR transcriptional regulatory family.</text>
</comment>
<dbReference type="InterPro" id="IPR058163">
    <property type="entry name" value="LysR-type_TF_proteobact-type"/>
</dbReference>
<gene>
    <name evidence="6" type="ORF">CYJ10_10335</name>
</gene>
<dbReference type="PANTHER" id="PTHR30537:SF1">
    <property type="entry name" value="HTH-TYPE TRANSCRIPTIONAL REGULATOR PGRR"/>
    <property type="match status" value="1"/>
</dbReference>
<dbReference type="FunFam" id="3.40.190.290:FF:000012">
    <property type="entry name" value="Transcriptional regulator, LysR family"/>
    <property type="match status" value="1"/>
</dbReference>
<dbReference type="SUPFAM" id="SSF46785">
    <property type="entry name" value="Winged helix' DNA-binding domain"/>
    <property type="match status" value="1"/>
</dbReference>
<dbReference type="GO" id="GO:0003700">
    <property type="term" value="F:DNA-binding transcription factor activity"/>
    <property type="evidence" value="ECO:0007669"/>
    <property type="project" value="InterPro"/>
</dbReference>
<dbReference type="RefSeq" id="WP_101681389.1">
    <property type="nucleotide sequence ID" value="NZ_PJRP01000003.1"/>
</dbReference>
<name>A0A2N5CF22_9BURK</name>
<dbReference type="GO" id="GO:0006351">
    <property type="term" value="P:DNA-templated transcription"/>
    <property type="evidence" value="ECO:0007669"/>
    <property type="project" value="TreeGrafter"/>
</dbReference>
<dbReference type="FunFam" id="1.10.10.10:FF:000001">
    <property type="entry name" value="LysR family transcriptional regulator"/>
    <property type="match status" value="1"/>
</dbReference>
<accession>A0A2N5CF22</accession>
<evidence type="ECO:0000313" key="7">
    <source>
        <dbReference type="Proteomes" id="UP000234341"/>
    </source>
</evidence>
<dbReference type="Proteomes" id="UP000234341">
    <property type="component" value="Unassembled WGS sequence"/>
</dbReference>
<keyword evidence="3" id="KW-0238">DNA-binding</keyword>
<protein>
    <submittedName>
        <fullName evidence="6">LysR family transcriptional regulator</fullName>
    </submittedName>
</protein>
<dbReference type="PANTHER" id="PTHR30537">
    <property type="entry name" value="HTH-TYPE TRANSCRIPTIONAL REGULATOR"/>
    <property type="match status" value="1"/>
</dbReference>
<dbReference type="Gene3D" id="3.40.190.290">
    <property type="match status" value="1"/>
</dbReference>
<evidence type="ECO:0000256" key="3">
    <source>
        <dbReference type="ARBA" id="ARBA00023125"/>
    </source>
</evidence>
<organism evidence="6 7">
    <name type="scientific">Cupriavidus pauculus</name>
    <dbReference type="NCBI Taxonomy" id="82633"/>
    <lineage>
        <taxon>Bacteria</taxon>
        <taxon>Pseudomonadati</taxon>
        <taxon>Pseudomonadota</taxon>
        <taxon>Betaproteobacteria</taxon>
        <taxon>Burkholderiales</taxon>
        <taxon>Burkholderiaceae</taxon>
        <taxon>Cupriavidus</taxon>
    </lineage>
</organism>
<dbReference type="SUPFAM" id="SSF53850">
    <property type="entry name" value="Periplasmic binding protein-like II"/>
    <property type="match status" value="1"/>
</dbReference>
<dbReference type="CDD" id="cd08474">
    <property type="entry name" value="PBP2_CrgA_like_5"/>
    <property type="match status" value="1"/>
</dbReference>
<dbReference type="InterPro" id="IPR000847">
    <property type="entry name" value="LysR_HTH_N"/>
</dbReference>
<evidence type="ECO:0000313" key="6">
    <source>
        <dbReference type="EMBL" id="PLQ00823.1"/>
    </source>
</evidence>
<dbReference type="EMBL" id="PJRP01000003">
    <property type="protein sequence ID" value="PLQ00823.1"/>
    <property type="molecule type" value="Genomic_DNA"/>
</dbReference>
<dbReference type="PRINTS" id="PR00039">
    <property type="entry name" value="HTHLYSR"/>
</dbReference>
<dbReference type="Pfam" id="PF00126">
    <property type="entry name" value="HTH_1"/>
    <property type="match status" value="1"/>
</dbReference>
<comment type="caution">
    <text evidence="6">The sequence shown here is derived from an EMBL/GenBank/DDBJ whole genome shotgun (WGS) entry which is preliminary data.</text>
</comment>
<proteinExistence type="inferred from homology"/>